<dbReference type="Pfam" id="PF11913">
    <property type="entry name" value="DUF3431"/>
    <property type="match status" value="1"/>
</dbReference>
<protein>
    <submittedName>
        <fullName evidence="1">Uncharacterized protein</fullName>
    </submittedName>
</protein>
<dbReference type="EMBL" id="CP051143">
    <property type="protein sequence ID" value="QIX02096.1"/>
    <property type="molecule type" value="Genomic_DNA"/>
</dbReference>
<gene>
    <name evidence="1" type="ORF">AMS68_007613</name>
</gene>
<proteinExistence type="predicted"/>
<evidence type="ECO:0000313" key="1">
    <source>
        <dbReference type="EMBL" id="QIX02096.1"/>
    </source>
</evidence>
<name>A0A6H0Y557_9PEZI</name>
<dbReference type="PANTHER" id="PTHR37490:SF2">
    <property type="match status" value="1"/>
</dbReference>
<keyword evidence="2" id="KW-1185">Reference proteome</keyword>
<accession>A0A6H0Y557</accession>
<dbReference type="OrthoDB" id="426718at2759"/>
<reference evidence="1 2" key="1">
    <citation type="journal article" date="2016" name="Sci. Rep.">
        <title>Peltaster fructicola genome reveals evolution from an invasive phytopathogen to an ectophytic parasite.</title>
        <authorList>
            <person name="Xu C."/>
            <person name="Chen H."/>
            <person name="Gleason M.L."/>
            <person name="Xu J.R."/>
            <person name="Liu H."/>
            <person name="Zhang R."/>
            <person name="Sun G."/>
        </authorList>
    </citation>
    <scope>NUCLEOTIDE SEQUENCE [LARGE SCALE GENOMIC DNA]</scope>
    <source>
        <strain evidence="1 2">LNHT1506</strain>
    </source>
</reference>
<dbReference type="Proteomes" id="UP000503462">
    <property type="component" value="Chromosome 5"/>
</dbReference>
<organism evidence="1 2">
    <name type="scientific">Peltaster fructicola</name>
    <dbReference type="NCBI Taxonomy" id="286661"/>
    <lineage>
        <taxon>Eukaryota</taxon>
        <taxon>Fungi</taxon>
        <taxon>Dikarya</taxon>
        <taxon>Ascomycota</taxon>
        <taxon>Pezizomycotina</taxon>
        <taxon>Dothideomycetes</taxon>
        <taxon>Dothideomycetes incertae sedis</taxon>
        <taxon>Peltaster</taxon>
    </lineage>
</organism>
<dbReference type="PANTHER" id="PTHR37490">
    <property type="entry name" value="EXPRESSED PROTEIN"/>
    <property type="match status" value="1"/>
</dbReference>
<dbReference type="AlphaFoldDB" id="A0A6H0Y557"/>
<sequence>MPAKPENTAKIHKAIVMPAVNLREMGWLKKETDLLQSHKWFIYCMGRTRRDECHYPRSRKGREAAAYLSYIVDFYDVLPKYTVFIHSIRHQWHNDFLGDTTIPILKRLRHESADRVGFANLKCSHFPGCPLLLEPLTPSPKDLKKNNIRARFPDVYQHFFNTTRAEVPEAIGAACCAEFVVSRDRIRKRSRAEYERMLEWLERNEVDSARDAGWVFEVTWHIIFGKEPVQ</sequence>
<evidence type="ECO:0000313" key="2">
    <source>
        <dbReference type="Proteomes" id="UP000503462"/>
    </source>
</evidence>
<dbReference type="InterPro" id="IPR021838">
    <property type="entry name" value="DUF3431"/>
</dbReference>